<dbReference type="InterPro" id="IPR036322">
    <property type="entry name" value="WD40_repeat_dom_sf"/>
</dbReference>
<keyword evidence="1 5" id="KW-0853">WD repeat</keyword>
<dbReference type="PROSITE" id="PS50082">
    <property type="entry name" value="WD_REPEATS_2"/>
    <property type="match status" value="3"/>
</dbReference>
<keyword evidence="2" id="KW-0677">Repeat</keyword>
<dbReference type="InterPro" id="IPR051179">
    <property type="entry name" value="WD_repeat_multifunction"/>
</dbReference>
<name>A0A7E6FHY9_9MOLL</name>
<evidence type="ECO:0000256" key="3">
    <source>
        <dbReference type="ARBA" id="ARBA00022942"/>
    </source>
</evidence>
<evidence type="ECO:0000256" key="2">
    <source>
        <dbReference type="ARBA" id="ARBA00022737"/>
    </source>
</evidence>
<feature type="repeat" description="WD" evidence="5">
    <location>
        <begin position="207"/>
        <end position="239"/>
    </location>
</feature>
<evidence type="ECO:0000256" key="4">
    <source>
        <dbReference type="ARBA" id="ARBA00038321"/>
    </source>
</evidence>
<dbReference type="SUPFAM" id="SSF50978">
    <property type="entry name" value="WD40 repeat-like"/>
    <property type="match status" value="1"/>
</dbReference>
<dbReference type="InterPro" id="IPR020472">
    <property type="entry name" value="WD40_PAC1"/>
</dbReference>
<feature type="repeat" description="WD" evidence="5">
    <location>
        <begin position="165"/>
        <end position="206"/>
    </location>
</feature>
<dbReference type="SMART" id="SM00320">
    <property type="entry name" value="WD40"/>
    <property type="match status" value="5"/>
</dbReference>
<dbReference type="AlphaFoldDB" id="A0A7E6FHY9"/>
<keyword evidence="3" id="KW-0647">Proteasome</keyword>
<evidence type="ECO:0000313" key="7">
    <source>
        <dbReference type="RefSeq" id="XP_036367381.1"/>
    </source>
</evidence>
<dbReference type="PANTHER" id="PTHR19857">
    <property type="entry name" value="MITOCHONDRIAL DIVISION PROTEIN 1-RELATED"/>
    <property type="match status" value="1"/>
</dbReference>
<dbReference type="Proteomes" id="UP000515154">
    <property type="component" value="Linkage group LG2"/>
</dbReference>
<evidence type="ECO:0000313" key="6">
    <source>
        <dbReference type="Proteomes" id="UP000515154"/>
    </source>
</evidence>
<accession>A0A7E6FHY9</accession>
<evidence type="ECO:0000256" key="1">
    <source>
        <dbReference type="ARBA" id="ARBA00022574"/>
    </source>
</evidence>
<organism evidence="6 7">
    <name type="scientific">Octopus sinensis</name>
    <name type="common">East Asian common octopus</name>
    <dbReference type="NCBI Taxonomy" id="2607531"/>
    <lineage>
        <taxon>Eukaryota</taxon>
        <taxon>Metazoa</taxon>
        <taxon>Spiralia</taxon>
        <taxon>Lophotrochozoa</taxon>
        <taxon>Mollusca</taxon>
        <taxon>Cephalopoda</taxon>
        <taxon>Coleoidea</taxon>
        <taxon>Octopodiformes</taxon>
        <taxon>Octopoda</taxon>
        <taxon>Incirrata</taxon>
        <taxon>Octopodidae</taxon>
        <taxon>Octopus</taxon>
    </lineage>
</organism>
<evidence type="ECO:0000256" key="5">
    <source>
        <dbReference type="PROSITE-ProRule" id="PRU00221"/>
    </source>
</evidence>
<gene>
    <name evidence="7" type="primary">LOC115230874</name>
</gene>
<dbReference type="PANTHER" id="PTHR19857:SF19">
    <property type="entry name" value="26S PROTEASOME REGULATORY SUBUNIT RPN14"/>
    <property type="match status" value="1"/>
</dbReference>
<dbReference type="InterPro" id="IPR001680">
    <property type="entry name" value="WD40_rpt"/>
</dbReference>
<feature type="repeat" description="WD" evidence="5">
    <location>
        <begin position="143"/>
        <end position="164"/>
    </location>
</feature>
<sequence>MKQISLPFTTNTSIFILCEIYVVYRLFVDVYQVQVDQVLFKENHGRAWVALQDLSETSAKPTVRGQLVTQSIAAPGLPNVVGNNGFSVKRIQGQKIDICYSDECSSQPSNFMTFLSPLKSFPAIHDPNKSLLGLDVSTGGLGVSSSTDGTLKVWQTDTGEVRRNLTGHSGEVNTCRIFPSGIVVLSGSADMQLKVWAADTGICAATFVGHKSGVLDTAIIERGRNVVSCSSDGTAKLWDCSQQVCLSTFEGMAGSVNSCAIGVTDNSIQLGQCDQPPSEKEVLTEGKMLLMACESKSLLSYGLQTRKKIFHYKCSDAVNCCAFLSGTMVVCGAQNGKLDIIDLRNYSVSFKEVKVTKSAITSILPYKEGFLVSSRDGTCCYVNKQFNSTLNLSGPDCDPVYRMACDKTFIFTASRDGFIRKYNPN</sequence>
<dbReference type="Gene3D" id="2.130.10.10">
    <property type="entry name" value="YVTN repeat-like/Quinoprotein amine dehydrogenase"/>
    <property type="match status" value="2"/>
</dbReference>
<dbReference type="InterPro" id="IPR015943">
    <property type="entry name" value="WD40/YVTN_repeat-like_dom_sf"/>
</dbReference>
<dbReference type="RefSeq" id="XP_036367381.1">
    <property type="nucleotide sequence ID" value="XM_036511488.1"/>
</dbReference>
<protein>
    <submittedName>
        <fullName evidence="7">Proteasomal ATPase-associated factor 1 isoform X1</fullName>
    </submittedName>
</protein>
<dbReference type="Pfam" id="PF00400">
    <property type="entry name" value="WD40"/>
    <property type="match status" value="2"/>
</dbReference>
<dbReference type="GO" id="GO:0000502">
    <property type="term" value="C:proteasome complex"/>
    <property type="evidence" value="ECO:0007669"/>
    <property type="project" value="UniProtKB-KW"/>
</dbReference>
<comment type="similarity">
    <text evidence="4">Belongs to the WD repeat PAAF1/RPN14 family.</text>
</comment>
<keyword evidence="6" id="KW-1185">Reference proteome</keyword>
<proteinExistence type="inferred from homology"/>
<dbReference type="PROSITE" id="PS50294">
    <property type="entry name" value="WD_REPEATS_REGION"/>
    <property type="match status" value="2"/>
</dbReference>
<dbReference type="PRINTS" id="PR00320">
    <property type="entry name" value="GPROTEINBRPT"/>
</dbReference>
<reference evidence="7" key="1">
    <citation type="submission" date="2025-08" db="UniProtKB">
        <authorList>
            <consortium name="RefSeq"/>
        </authorList>
    </citation>
    <scope>IDENTIFICATION</scope>
</reference>